<evidence type="ECO:0000313" key="5">
    <source>
        <dbReference type="Proteomes" id="UP001217324"/>
    </source>
</evidence>
<sequence>MTIKAITTTAAIATILIAAGGTVHAEQINGEHIVSDNGRTIITDTGETWNIDGGTWYESQTGETAILTPDAPQIEVPTPQPQLVPHPVEQNTPTPQPTGEHLDGQHIAPEQAPKPIEQKTPTPQPIEATDPTESPDIGRYGLATITITEPKTKDATETHKSAPADIEKTAAEGDNIKKAQNDGQAKLQTATVTTKPGTVPTALGTGVKSIDFKAVSAPLPAMGDSNIISLITSGLGALLVSTLLYINFLKKRLKR</sequence>
<feature type="region of interest" description="Disordered" evidence="1">
    <location>
        <begin position="72"/>
        <end position="139"/>
    </location>
</feature>
<organism evidence="4 5">
    <name type="scientific">Lactococcus garvieae</name>
    <dbReference type="NCBI Taxonomy" id="1363"/>
    <lineage>
        <taxon>Bacteria</taxon>
        <taxon>Bacillati</taxon>
        <taxon>Bacillota</taxon>
        <taxon>Bacilli</taxon>
        <taxon>Lactobacillales</taxon>
        <taxon>Streptococcaceae</taxon>
        <taxon>Lactococcus</taxon>
    </lineage>
</organism>
<feature type="chain" id="PRO_5043780171" description="Gram-positive cocci surface proteins LPxTG domain-containing protein" evidence="3">
    <location>
        <begin position="26"/>
        <end position="255"/>
    </location>
</feature>
<dbReference type="Proteomes" id="UP001217324">
    <property type="component" value="Chromosome"/>
</dbReference>
<dbReference type="EMBL" id="CP118627">
    <property type="protein sequence ID" value="WEA14696.1"/>
    <property type="molecule type" value="Genomic_DNA"/>
</dbReference>
<evidence type="ECO:0008006" key="6">
    <source>
        <dbReference type="Google" id="ProtNLM"/>
    </source>
</evidence>
<keyword evidence="2" id="KW-1133">Transmembrane helix</keyword>
<keyword evidence="2" id="KW-0812">Transmembrane</keyword>
<accession>A0AAX3NFC9</accession>
<evidence type="ECO:0000256" key="1">
    <source>
        <dbReference type="SAM" id="MobiDB-lite"/>
    </source>
</evidence>
<keyword evidence="2" id="KW-0472">Membrane</keyword>
<reference evidence="4" key="1">
    <citation type="submission" date="2023-02" db="EMBL/GenBank/DDBJ databases">
        <title>Comparative genomics and fermentation flavor characterization of five lactic acid bacteria reveal flavor biosynthesis metabolic pathways in fermented muskmelon puree.</title>
        <authorList>
            <person name="Yuan L."/>
            <person name="Li M."/>
            <person name="Xu X."/>
            <person name="Lao F."/>
            <person name="Wu J."/>
        </authorList>
    </citation>
    <scope>NUCLEOTIDE SEQUENCE</scope>
    <source>
        <strain evidence="4">Pa-2</strain>
    </source>
</reference>
<dbReference type="RefSeq" id="WP_165705322.1">
    <property type="nucleotide sequence ID" value="NZ_CP099987.1"/>
</dbReference>
<proteinExistence type="predicted"/>
<evidence type="ECO:0000256" key="3">
    <source>
        <dbReference type="SAM" id="SignalP"/>
    </source>
</evidence>
<feature type="signal peptide" evidence="3">
    <location>
        <begin position="1"/>
        <end position="25"/>
    </location>
</feature>
<dbReference type="AlphaFoldDB" id="A0AAX3NFC9"/>
<evidence type="ECO:0000256" key="2">
    <source>
        <dbReference type="SAM" id="Phobius"/>
    </source>
</evidence>
<keyword evidence="3" id="KW-0732">Signal</keyword>
<name>A0AAX3NFC9_9LACT</name>
<gene>
    <name evidence="4" type="ORF">PWF74_04105</name>
</gene>
<protein>
    <recommendedName>
        <fullName evidence="6">Gram-positive cocci surface proteins LPxTG domain-containing protein</fullName>
    </recommendedName>
</protein>
<feature type="transmembrane region" description="Helical" evidence="2">
    <location>
        <begin position="227"/>
        <end position="249"/>
    </location>
</feature>
<evidence type="ECO:0000313" key="4">
    <source>
        <dbReference type="EMBL" id="WEA14696.1"/>
    </source>
</evidence>